<keyword evidence="10 20" id="KW-0285">Flavoprotein</keyword>
<dbReference type="InterPro" id="IPR016167">
    <property type="entry name" value="FAD-bd_PCMH_sub1"/>
</dbReference>
<dbReference type="GO" id="GO:0071555">
    <property type="term" value="P:cell wall organization"/>
    <property type="evidence" value="ECO:0007669"/>
    <property type="project" value="UniProtKB-KW"/>
</dbReference>
<evidence type="ECO:0000256" key="7">
    <source>
        <dbReference type="ARBA" id="ARBA00015188"/>
    </source>
</evidence>
<comment type="similarity">
    <text evidence="5 20">Belongs to the MurB family.</text>
</comment>
<comment type="subcellular location">
    <subcellularLocation>
        <location evidence="3 20">Cytoplasm</location>
    </subcellularLocation>
</comment>
<keyword evidence="8 20" id="KW-0963">Cytoplasm</keyword>
<dbReference type="UniPathway" id="UPA00219"/>
<keyword evidence="15 20" id="KW-0560">Oxidoreductase</keyword>
<keyword evidence="17 20" id="KW-0961">Cell wall biogenesis/degradation</keyword>
<evidence type="ECO:0000256" key="1">
    <source>
        <dbReference type="ARBA" id="ARBA00001974"/>
    </source>
</evidence>
<keyword evidence="14 20" id="KW-0573">Peptidoglycan synthesis</keyword>
<dbReference type="GO" id="GO:0008360">
    <property type="term" value="P:regulation of cell shape"/>
    <property type="evidence" value="ECO:0007669"/>
    <property type="project" value="UniProtKB-KW"/>
</dbReference>
<dbReference type="InterPro" id="IPR003170">
    <property type="entry name" value="MurB"/>
</dbReference>
<evidence type="ECO:0000256" key="11">
    <source>
        <dbReference type="ARBA" id="ARBA00022827"/>
    </source>
</evidence>
<evidence type="ECO:0000256" key="8">
    <source>
        <dbReference type="ARBA" id="ARBA00022490"/>
    </source>
</evidence>
<evidence type="ECO:0000256" key="14">
    <source>
        <dbReference type="ARBA" id="ARBA00022984"/>
    </source>
</evidence>
<dbReference type="Proteomes" id="UP000596079">
    <property type="component" value="Chromosome"/>
</dbReference>
<sequence length="345" mass="38889">MQIQTQVQLKPFNTLNLEVIAAYYSRIQSTDDLIAALEFAEQQQLNVLILSGGSNMLLPEQIDALVLHMDIQGIEMLEGNEQHQCLRVGGGQVWHDFVLWTTEQKLYGLQNLALIPGLVGASPVQNIGAYGVEVGEFIHAVEVYDRKLKKFDSIPASDCHFSYRHSIFKDDPTRYVITHVTFKLLKQANLKLNYGDLKAAVGDNLTAENLQQQVIRIRQSKLPDPKEFPNVGSFFKNPIVNQQVFDRIAVHFSNLPHYPQANDQVKMAAGWLIDQAGWKGKQLGPVGMFHKQALVLVNYGHASLTDVRQAYGAVQQAVWDKFKIMLEPEPVLFDCKGLIRSHQDK</sequence>
<evidence type="ECO:0000259" key="21">
    <source>
        <dbReference type="PROSITE" id="PS51387"/>
    </source>
</evidence>
<evidence type="ECO:0000256" key="15">
    <source>
        <dbReference type="ARBA" id="ARBA00023002"/>
    </source>
</evidence>
<dbReference type="InterPro" id="IPR016169">
    <property type="entry name" value="FAD-bd_PCMH_sub2"/>
</dbReference>
<dbReference type="GO" id="GO:0008762">
    <property type="term" value="F:UDP-N-acetylmuramate dehydrogenase activity"/>
    <property type="evidence" value="ECO:0007669"/>
    <property type="project" value="UniProtKB-UniRule"/>
</dbReference>
<keyword evidence="13 20" id="KW-0133">Cell shape</keyword>
<evidence type="ECO:0000256" key="6">
    <source>
        <dbReference type="ARBA" id="ARBA00012518"/>
    </source>
</evidence>
<evidence type="ECO:0000256" key="19">
    <source>
        <dbReference type="ARBA" id="ARBA00048914"/>
    </source>
</evidence>
<dbReference type="PANTHER" id="PTHR21071:SF4">
    <property type="entry name" value="UDP-N-ACETYLENOLPYRUVOYLGLUCOSAMINE REDUCTASE"/>
    <property type="match status" value="1"/>
</dbReference>
<dbReference type="NCBIfam" id="NF000755">
    <property type="entry name" value="PRK00046.1"/>
    <property type="match status" value="1"/>
</dbReference>
<evidence type="ECO:0000313" key="22">
    <source>
        <dbReference type="EMBL" id="QQN87039.1"/>
    </source>
</evidence>
<dbReference type="RefSeq" id="WP_166134992.1">
    <property type="nucleotide sequence ID" value="NZ_CP060811.1"/>
</dbReference>
<dbReference type="AlphaFoldDB" id="A0A7T8APZ4"/>
<dbReference type="InterPro" id="IPR006094">
    <property type="entry name" value="Oxid_FAD_bind_N"/>
</dbReference>
<dbReference type="EC" id="1.3.1.98" evidence="6 20"/>
<feature type="active site" evidence="20">
    <location>
        <position position="164"/>
    </location>
</feature>
<evidence type="ECO:0000256" key="10">
    <source>
        <dbReference type="ARBA" id="ARBA00022630"/>
    </source>
</evidence>
<dbReference type="PANTHER" id="PTHR21071">
    <property type="entry name" value="UDP-N-ACETYLENOLPYRUVOYLGLUCOSAMINE REDUCTASE"/>
    <property type="match status" value="1"/>
</dbReference>
<dbReference type="NCBIfam" id="TIGR00179">
    <property type="entry name" value="murB"/>
    <property type="match status" value="1"/>
</dbReference>
<accession>A0A7T8APZ4</accession>
<evidence type="ECO:0000256" key="12">
    <source>
        <dbReference type="ARBA" id="ARBA00022857"/>
    </source>
</evidence>
<feature type="active site" description="Proton donor" evidence="20">
    <location>
        <position position="233"/>
    </location>
</feature>
<dbReference type="EMBL" id="CP060811">
    <property type="protein sequence ID" value="QQN87039.1"/>
    <property type="molecule type" value="Genomic_DNA"/>
</dbReference>
<evidence type="ECO:0000256" key="20">
    <source>
        <dbReference type="HAMAP-Rule" id="MF_00037"/>
    </source>
</evidence>
<evidence type="ECO:0000256" key="2">
    <source>
        <dbReference type="ARBA" id="ARBA00003921"/>
    </source>
</evidence>
<evidence type="ECO:0000256" key="18">
    <source>
        <dbReference type="ARBA" id="ARBA00031026"/>
    </source>
</evidence>
<evidence type="ECO:0000313" key="23">
    <source>
        <dbReference type="Proteomes" id="UP000596079"/>
    </source>
</evidence>
<reference evidence="22 23" key="1">
    <citation type="submission" date="2020-08" db="EMBL/GenBank/DDBJ databases">
        <title>Emergence of ISAba1-mediated novel tet(X) in Acinetobacter variabilis from a chicken farm.</title>
        <authorList>
            <person name="Peng K."/>
            <person name="Li R."/>
        </authorList>
    </citation>
    <scope>NUCLEOTIDE SEQUENCE [LARGE SCALE GENOMIC DNA]</scope>
    <source>
        <strain evidence="22 23">XM9F202-2</strain>
    </source>
</reference>
<organism evidence="22 23">
    <name type="scientific">Acinetobacter variabilis</name>
    <dbReference type="NCBI Taxonomy" id="70346"/>
    <lineage>
        <taxon>Bacteria</taxon>
        <taxon>Pseudomonadati</taxon>
        <taxon>Pseudomonadota</taxon>
        <taxon>Gammaproteobacteria</taxon>
        <taxon>Moraxellales</taxon>
        <taxon>Moraxellaceae</taxon>
        <taxon>Acinetobacter</taxon>
    </lineage>
</organism>
<dbReference type="GO" id="GO:0051301">
    <property type="term" value="P:cell division"/>
    <property type="evidence" value="ECO:0007669"/>
    <property type="project" value="UniProtKB-KW"/>
</dbReference>
<feature type="active site" evidence="20">
    <location>
        <position position="329"/>
    </location>
</feature>
<evidence type="ECO:0000256" key="16">
    <source>
        <dbReference type="ARBA" id="ARBA00023306"/>
    </source>
</evidence>
<keyword evidence="9 20" id="KW-0132">Cell division</keyword>
<comment type="catalytic activity">
    <reaction evidence="19 20">
        <text>UDP-N-acetyl-alpha-D-muramate + NADP(+) = UDP-N-acetyl-3-O-(1-carboxyvinyl)-alpha-D-glucosamine + NADPH + H(+)</text>
        <dbReference type="Rhea" id="RHEA:12248"/>
        <dbReference type="ChEBI" id="CHEBI:15378"/>
        <dbReference type="ChEBI" id="CHEBI:57783"/>
        <dbReference type="ChEBI" id="CHEBI:58349"/>
        <dbReference type="ChEBI" id="CHEBI:68483"/>
        <dbReference type="ChEBI" id="CHEBI:70757"/>
        <dbReference type="EC" id="1.3.1.98"/>
    </reaction>
</comment>
<evidence type="ECO:0000256" key="13">
    <source>
        <dbReference type="ARBA" id="ARBA00022960"/>
    </source>
</evidence>
<dbReference type="HAMAP" id="MF_00037">
    <property type="entry name" value="MurB"/>
    <property type="match status" value="1"/>
</dbReference>
<dbReference type="Pfam" id="PF01565">
    <property type="entry name" value="FAD_binding_4"/>
    <property type="match status" value="1"/>
</dbReference>
<name>A0A7T8APZ4_9GAMM</name>
<dbReference type="PROSITE" id="PS51387">
    <property type="entry name" value="FAD_PCMH"/>
    <property type="match status" value="1"/>
</dbReference>
<comment type="cofactor">
    <cofactor evidence="1 20">
        <name>FAD</name>
        <dbReference type="ChEBI" id="CHEBI:57692"/>
    </cofactor>
</comment>
<dbReference type="NCBIfam" id="NF010478">
    <property type="entry name" value="PRK13903.1"/>
    <property type="match status" value="1"/>
</dbReference>
<evidence type="ECO:0000256" key="5">
    <source>
        <dbReference type="ARBA" id="ARBA00010485"/>
    </source>
</evidence>
<dbReference type="GO" id="GO:0071949">
    <property type="term" value="F:FAD binding"/>
    <property type="evidence" value="ECO:0007669"/>
    <property type="project" value="InterPro"/>
</dbReference>
<comment type="function">
    <text evidence="2 20">Cell wall formation.</text>
</comment>
<dbReference type="GO" id="GO:0005829">
    <property type="term" value="C:cytosol"/>
    <property type="evidence" value="ECO:0007669"/>
    <property type="project" value="TreeGrafter"/>
</dbReference>
<dbReference type="Gene3D" id="3.90.78.10">
    <property type="entry name" value="UDP-N-acetylenolpyruvoylglucosamine reductase, C-terminal domain"/>
    <property type="match status" value="1"/>
</dbReference>
<protein>
    <recommendedName>
        <fullName evidence="7 20">UDP-N-acetylenolpyruvoylglucosamine reductase</fullName>
        <ecNumber evidence="6 20">1.3.1.98</ecNumber>
    </recommendedName>
    <alternativeName>
        <fullName evidence="18 20">UDP-N-acetylmuramate dehydrogenase</fullName>
    </alternativeName>
</protein>
<keyword evidence="12 20" id="KW-0521">NADP</keyword>
<dbReference type="InterPro" id="IPR011601">
    <property type="entry name" value="MurB_C"/>
</dbReference>
<gene>
    <name evidence="20 22" type="primary">murB</name>
    <name evidence="22" type="ORF">IAQ69_09120</name>
</gene>
<dbReference type="Pfam" id="PF02873">
    <property type="entry name" value="MurB_C"/>
    <property type="match status" value="1"/>
</dbReference>
<feature type="domain" description="FAD-binding PCMH-type" evidence="21">
    <location>
        <begin position="16"/>
        <end position="187"/>
    </location>
</feature>
<proteinExistence type="inferred from homology"/>
<evidence type="ECO:0000256" key="17">
    <source>
        <dbReference type="ARBA" id="ARBA00023316"/>
    </source>
</evidence>
<dbReference type="InterPro" id="IPR036635">
    <property type="entry name" value="MurB_C_sf"/>
</dbReference>
<evidence type="ECO:0000256" key="4">
    <source>
        <dbReference type="ARBA" id="ARBA00004752"/>
    </source>
</evidence>
<dbReference type="Gene3D" id="3.30.465.10">
    <property type="match status" value="1"/>
</dbReference>
<keyword evidence="16 20" id="KW-0131">Cell cycle</keyword>
<comment type="pathway">
    <text evidence="4 20">Cell wall biogenesis; peptidoglycan biosynthesis.</text>
</comment>
<keyword evidence="11 20" id="KW-0274">FAD</keyword>
<evidence type="ECO:0000256" key="9">
    <source>
        <dbReference type="ARBA" id="ARBA00022618"/>
    </source>
</evidence>
<dbReference type="InterPro" id="IPR016166">
    <property type="entry name" value="FAD-bd_PCMH"/>
</dbReference>
<dbReference type="InterPro" id="IPR036318">
    <property type="entry name" value="FAD-bd_PCMH-like_sf"/>
</dbReference>
<dbReference type="Gene3D" id="3.30.43.10">
    <property type="entry name" value="Uridine Diphospho-n-acetylenolpyruvylglucosamine Reductase, domain 2"/>
    <property type="match status" value="1"/>
</dbReference>
<dbReference type="SUPFAM" id="SSF56194">
    <property type="entry name" value="Uridine diphospho-N-Acetylenolpyruvylglucosamine reductase, MurB, C-terminal domain"/>
    <property type="match status" value="1"/>
</dbReference>
<dbReference type="GO" id="GO:0009252">
    <property type="term" value="P:peptidoglycan biosynthetic process"/>
    <property type="evidence" value="ECO:0007669"/>
    <property type="project" value="UniProtKB-UniRule"/>
</dbReference>
<evidence type="ECO:0000256" key="3">
    <source>
        <dbReference type="ARBA" id="ARBA00004496"/>
    </source>
</evidence>
<dbReference type="SUPFAM" id="SSF56176">
    <property type="entry name" value="FAD-binding/transporter-associated domain-like"/>
    <property type="match status" value="1"/>
</dbReference>